<reference evidence="2 3" key="1">
    <citation type="submission" date="2016-03" db="EMBL/GenBank/DDBJ databases">
        <title>Comparative genomics of the ectomycorrhizal sister species Rhizopogon vinicolor and Rhizopogon vesiculosus (Basidiomycota: Boletales) reveals a divergence of the mating type B locus.</title>
        <authorList>
            <person name="Mujic A.B."/>
            <person name="Kuo A."/>
            <person name="Tritt A."/>
            <person name="Lipzen A."/>
            <person name="Chen C."/>
            <person name="Johnson J."/>
            <person name="Sharma A."/>
            <person name="Barry K."/>
            <person name="Grigoriev I.V."/>
            <person name="Spatafora J.W."/>
        </authorList>
    </citation>
    <scope>NUCLEOTIDE SEQUENCE [LARGE SCALE GENOMIC DNA]</scope>
    <source>
        <strain evidence="2 3">AM-OR11-056</strain>
    </source>
</reference>
<comment type="caution">
    <text evidence="2">The sequence shown here is derived from an EMBL/GenBank/DDBJ whole genome shotgun (WGS) entry which is preliminary data.</text>
</comment>
<organism evidence="2 3">
    <name type="scientific">Rhizopogon vesiculosus</name>
    <dbReference type="NCBI Taxonomy" id="180088"/>
    <lineage>
        <taxon>Eukaryota</taxon>
        <taxon>Fungi</taxon>
        <taxon>Dikarya</taxon>
        <taxon>Basidiomycota</taxon>
        <taxon>Agaricomycotina</taxon>
        <taxon>Agaricomycetes</taxon>
        <taxon>Agaricomycetidae</taxon>
        <taxon>Boletales</taxon>
        <taxon>Suillineae</taxon>
        <taxon>Rhizopogonaceae</taxon>
        <taxon>Rhizopogon</taxon>
    </lineage>
</organism>
<accession>A0A1J8QVK7</accession>
<name>A0A1J8QVK7_9AGAM</name>
<sequence length="56" mass="5945">MMGNVFAGSPGSKSRKRGGGGPGKSIRAQSRYVRRKILCSGAIYKAARPHSRGDKP</sequence>
<evidence type="ECO:0000313" key="3">
    <source>
        <dbReference type="Proteomes" id="UP000183567"/>
    </source>
</evidence>
<proteinExistence type="predicted"/>
<evidence type="ECO:0000313" key="2">
    <source>
        <dbReference type="EMBL" id="OJA13530.1"/>
    </source>
</evidence>
<dbReference type="EMBL" id="LVVM01004118">
    <property type="protein sequence ID" value="OJA13530.1"/>
    <property type="molecule type" value="Genomic_DNA"/>
</dbReference>
<feature type="region of interest" description="Disordered" evidence="1">
    <location>
        <begin position="1"/>
        <end position="32"/>
    </location>
</feature>
<gene>
    <name evidence="2" type="ORF">AZE42_10916</name>
</gene>
<protein>
    <submittedName>
        <fullName evidence="2">Uncharacterized protein</fullName>
    </submittedName>
</protein>
<evidence type="ECO:0000256" key="1">
    <source>
        <dbReference type="SAM" id="MobiDB-lite"/>
    </source>
</evidence>
<keyword evidence="3" id="KW-1185">Reference proteome</keyword>
<dbReference type="AlphaFoldDB" id="A0A1J8QVK7"/>
<dbReference type="Proteomes" id="UP000183567">
    <property type="component" value="Unassembled WGS sequence"/>
</dbReference>